<comment type="similarity">
    <text evidence="3 10">Belongs to the PRM1 family.</text>
</comment>
<dbReference type="EMBL" id="JADOXO010000294">
    <property type="protein sequence ID" value="KAF9807092.1"/>
    <property type="molecule type" value="Genomic_DNA"/>
</dbReference>
<proteinExistence type="inferred from homology"/>
<evidence type="ECO:0000256" key="4">
    <source>
        <dbReference type="ARBA" id="ARBA00022475"/>
    </source>
</evidence>
<feature type="compositionally biased region" description="Basic and acidic residues" evidence="11">
    <location>
        <begin position="785"/>
        <end position="805"/>
    </location>
</feature>
<name>A0A8H7TZF5_9APHY</name>
<evidence type="ECO:0000256" key="2">
    <source>
        <dbReference type="ARBA" id="ARBA00004651"/>
    </source>
</evidence>
<feature type="transmembrane region" description="Helical" evidence="10">
    <location>
        <begin position="407"/>
        <end position="429"/>
    </location>
</feature>
<protein>
    <recommendedName>
        <fullName evidence="10">Plasma membrane fusion protein PRM1</fullName>
    </recommendedName>
</protein>
<keyword evidence="9" id="KW-0325">Glycoprotein</keyword>
<accession>A0A8H7TZF5</accession>
<reference evidence="12" key="2">
    <citation type="journal article" name="Front. Microbiol.">
        <title>Degradative Capacity of Two Strains of Rhodonia placenta: From Phenotype to Genotype.</title>
        <authorList>
            <person name="Kolle M."/>
            <person name="Horta M.A.C."/>
            <person name="Nowrousian M."/>
            <person name="Ohm R.A."/>
            <person name="Benz J.P."/>
            <person name="Pilgard A."/>
        </authorList>
    </citation>
    <scope>NUCLEOTIDE SEQUENCE</scope>
    <source>
        <strain evidence="12">FPRL280</strain>
    </source>
</reference>
<sequence>MSTSSHVGWNSPPPVYDALSSTRAPGVLKPYLELPHLLSLTWLAYPILSLLFVAFRLQLSASSAQDSVASAKNDFISSCNAAQKAATSAASMPRYLAVAANDQIADAVNGTLDAARATMVLALTIMEAIINFIIDMYRSTFLCFLELVVRGGLSLLIGAVQEINSFLTGTFSTIRTAIQNDVSNANSVITKAVDEINKINPFGNISVPQFSIPSLSDLENVTLPTDFETALIKLNASLPTLSTLKSEIDSIVDTPFELLKKEINDTFANLTFDSSVLPVPQQNTLTFCDNLDTSFIDDLGQDLLKIAKIGIIILVLLALLLLGANCVFEWYKWHLLKKHLQNTRDAWTSDPAVYHESMTKTTPTVDLSDHNLMILQADAQHPHLMKIANAIAALFRMGPSKYVNLRWFLHYVFHPPALACFLIGFFGLLSVEIQVIAVRPLADKFSQQAVASVDSYSDLIATSINGSMYNQSATYANDVNSRVDAIQATINDGVFGWVNGTTTTLNNTLNTFYNDLQNAVTTVFNGTILEEPVQEFIRCFIGSKVNDLEEALTFLHNNLQVNIPRVNETALVLSPADVNEVTTPIATAAIGGGDGNDKGVVGDLINAYIKSLKAERIMFGIFMGLWGVVVLMALCIIFWYSYGRGWVEAYRRRKWKKEQRAGVDGLVVPFRDRDAPGGGILSRGNSLGGQTMVHPDTSSKHNVSAFDDEKLAPPQHPLYSRTPAYERSWDSFLDHASAESEENAGPLRISRPMKLMALGRRVTRRETRVPDEEKLARTPGDGEVDERQRPNLFDRVRGVFWKHGDDEEDGEEPAGEKAQMREKAKPPLTIDISHASLKAHDEAGPDNSLQEPAPVSAWSVSPGPPPKLPWMPAIRPTKKVGLPPHPPLHPKSRRPAASDSEAVPVPLPAPLPQIPVAIPLYHGFEQPPTTPPTRTEWLVPPMHPTRQATLDPDTSTPVTRLLTTTHARQSSQAVDPFATPFDDEHQAMSPTSPADPFTVRAKRSTNPFAAMAF</sequence>
<dbReference type="GO" id="GO:0032220">
    <property type="term" value="P:plasma membrane fusion involved in cytogamy"/>
    <property type="evidence" value="ECO:0007669"/>
    <property type="project" value="TreeGrafter"/>
</dbReference>
<evidence type="ECO:0000256" key="8">
    <source>
        <dbReference type="ARBA" id="ARBA00023136"/>
    </source>
</evidence>
<organism evidence="12 13">
    <name type="scientific">Rhodonia placenta</name>
    <dbReference type="NCBI Taxonomy" id="104341"/>
    <lineage>
        <taxon>Eukaryota</taxon>
        <taxon>Fungi</taxon>
        <taxon>Dikarya</taxon>
        <taxon>Basidiomycota</taxon>
        <taxon>Agaricomycotina</taxon>
        <taxon>Agaricomycetes</taxon>
        <taxon>Polyporales</taxon>
        <taxon>Adustoporiaceae</taxon>
        <taxon>Rhodonia</taxon>
    </lineage>
</organism>
<feature type="region of interest" description="Disordered" evidence="11">
    <location>
        <begin position="763"/>
        <end position="827"/>
    </location>
</feature>
<feature type="transmembrane region" description="Helical" evidence="10">
    <location>
        <begin position="37"/>
        <end position="55"/>
    </location>
</feature>
<feature type="compositionally biased region" description="Basic and acidic residues" evidence="11">
    <location>
        <begin position="764"/>
        <end position="776"/>
    </location>
</feature>
<dbReference type="GO" id="GO:0005886">
    <property type="term" value="C:plasma membrane"/>
    <property type="evidence" value="ECO:0007669"/>
    <property type="project" value="UniProtKB-SubCell"/>
</dbReference>
<evidence type="ECO:0000256" key="1">
    <source>
        <dbReference type="ARBA" id="ARBA00002512"/>
    </source>
</evidence>
<evidence type="ECO:0000313" key="13">
    <source>
        <dbReference type="Proteomes" id="UP000639403"/>
    </source>
</evidence>
<feature type="transmembrane region" description="Helical" evidence="10">
    <location>
        <begin position="617"/>
        <end position="642"/>
    </location>
</feature>
<feature type="transmembrane region" description="Helical" evidence="10">
    <location>
        <begin position="309"/>
        <end position="331"/>
    </location>
</feature>
<dbReference type="AlphaFoldDB" id="A0A8H7TZF5"/>
<comment type="caution">
    <text evidence="12">The sequence shown here is derived from an EMBL/GenBank/DDBJ whole genome shotgun (WGS) entry which is preliminary data.</text>
</comment>
<dbReference type="InterPro" id="IPR026777">
    <property type="entry name" value="PRM1"/>
</dbReference>
<evidence type="ECO:0000256" key="10">
    <source>
        <dbReference type="RuleBase" id="RU366035"/>
    </source>
</evidence>
<evidence type="ECO:0000256" key="11">
    <source>
        <dbReference type="SAM" id="MobiDB-lite"/>
    </source>
</evidence>
<evidence type="ECO:0000256" key="9">
    <source>
        <dbReference type="ARBA" id="ARBA00023180"/>
    </source>
</evidence>
<feature type="region of interest" description="Disordered" evidence="11">
    <location>
        <begin position="840"/>
        <end position="902"/>
    </location>
</feature>
<evidence type="ECO:0000256" key="7">
    <source>
        <dbReference type="ARBA" id="ARBA00022989"/>
    </source>
</evidence>
<dbReference type="PANTHER" id="PTHR31030:SF1">
    <property type="entry name" value="PLASMA MEMBRANE FUSION PROTEIN PRM1"/>
    <property type="match status" value="1"/>
</dbReference>
<evidence type="ECO:0000256" key="6">
    <source>
        <dbReference type="ARBA" id="ARBA00022971"/>
    </source>
</evidence>
<comment type="subcellular location">
    <subcellularLocation>
        <location evidence="2 10">Cell membrane</location>
        <topology evidence="2 10">Multi-pass membrane protein</topology>
    </subcellularLocation>
</comment>
<dbReference type="PANTHER" id="PTHR31030">
    <property type="entry name" value="PLASMA MEMBRANE FUSION PROTEIN PRM1"/>
    <property type="match status" value="1"/>
</dbReference>
<dbReference type="GO" id="GO:0043332">
    <property type="term" value="C:mating projection tip"/>
    <property type="evidence" value="ECO:0007669"/>
    <property type="project" value="UniProtKB-UniRule"/>
</dbReference>
<keyword evidence="7 10" id="KW-1133">Transmembrane helix</keyword>
<evidence type="ECO:0000313" key="12">
    <source>
        <dbReference type="EMBL" id="KAF9807092.1"/>
    </source>
</evidence>
<gene>
    <name evidence="12" type="ORF">IEO21_08382</name>
</gene>
<comment type="function">
    <text evidence="1 10">Involved in cell fusion during mating by stabilizing the plasma membrane fusion event.</text>
</comment>
<evidence type="ECO:0000256" key="3">
    <source>
        <dbReference type="ARBA" id="ARBA00010780"/>
    </source>
</evidence>
<comment type="caution">
    <text evidence="10">Lacks conserved residue(s) required for the propagation of feature annotation.</text>
</comment>
<keyword evidence="8 10" id="KW-0472">Membrane</keyword>
<feature type="compositionally biased region" description="Basic and acidic residues" evidence="11">
    <location>
        <begin position="814"/>
        <end position="825"/>
    </location>
</feature>
<keyword evidence="4 10" id="KW-1003">Cell membrane</keyword>
<keyword evidence="6 10" id="KW-0184">Conjugation</keyword>
<evidence type="ECO:0000256" key="5">
    <source>
        <dbReference type="ARBA" id="ARBA00022692"/>
    </source>
</evidence>
<reference evidence="12" key="1">
    <citation type="submission" date="2020-11" db="EMBL/GenBank/DDBJ databases">
        <authorList>
            <person name="Koelle M."/>
            <person name="Horta M.A.C."/>
            <person name="Nowrousian M."/>
            <person name="Ohm R.A."/>
            <person name="Benz P."/>
            <person name="Pilgard A."/>
        </authorList>
    </citation>
    <scope>NUCLEOTIDE SEQUENCE</scope>
    <source>
        <strain evidence="12">FPRL280</strain>
    </source>
</reference>
<dbReference type="Proteomes" id="UP000639403">
    <property type="component" value="Unassembled WGS sequence"/>
</dbReference>
<keyword evidence="5 10" id="KW-0812">Transmembrane</keyword>